<protein>
    <submittedName>
        <fullName evidence="1">Uncharacterized protein</fullName>
    </submittedName>
</protein>
<gene>
    <name evidence="1" type="ORF">SAMN05720469_11613</name>
</gene>
<evidence type="ECO:0000313" key="2">
    <source>
        <dbReference type="Proteomes" id="UP000184275"/>
    </source>
</evidence>
<dbReference type="Proteomes" id="UP000184275">
    <property type="component" value="Unassembled WGS sequence"/>
</dbReference>
<evidence type="ECO:0000313" key="1">
    <source>
        <dbReference type="EMBL" id="SHK74511.1"/>
    </source>
</evidence>
<dbReference type="EMBL" id="FRAW01000016">
    <property type="protein sequence ID" value="SHK74511.1"/>
    <property type="molecule type" value="Genomic_DNA"/>
</dbReference>
<name>A0A1M6UZE4_9BACT</name>
<sequence length="560" mass="63857">MPHHFYIPVMGTGFTADTPIRVSHLGIDSAISLVDDKLLERIGLYYAQKFAIPYEKVASSEKHSRAERIRRYLNLIHILAQKKFERTVAEPFTGNSNKDRYFLLLPTQDPLRIQYLQMREMPAGDERIKTEKELTQKMQPGSIDVNIMVKLDRPDFEDAREALRGYAESTLNGNTRLILSAGINQALFSEMEKFPCFYRNASGQFDKKISLKVSDFRSALIQGKTLARKGLEVSEYRVESGLNCGGHLFPSQGELLPVILQEMQEKKELLCSSLKPALQKYYAAHHLDSSRLDKPCTPLFSVQGGIGNAQEAEFLMRRFGFDRCGWGTPFLLVPEATLVDTSTREKLAEANENDIWMSNASPLDVPFSNLKSSGSEQNRIRKIDMGIFGSDCPKGFLQNNTEFSERLICTASKEYQKKKIAEILSKDIPDLQKREQIRRVQEKSCICHELGNSALISLGIEREEIAPQAICPGPNIAYFNRLYTLSEMVDFIYGRKYDLISSQRPNLFDQEISLYQKWIQSEKSKSNSEARESWLKTAEENLHRGMEFVQKLVPEMQATK</sequence>
<organism evidence="1 2">
    <name type="scientific">Fibrobacter intestinalis</name>
    <dbReference type="NCBI Taxonomy" id="28122"/>
    <lineage>
        <taxon>Bacteria</taxon>
        <taxon>Pseudomonadati</taxon>
        <taxon>Fibrobacterota</taxon>
        <taxon>Fibrobacteria</taxon>
        <taxon>Fibrobacterales</taxon>
        <taxon>Fibrobacteraceae</taxon>
        <taxon>Fibrobacter</taxon>
    </lineage>
</organism>
<proteinExistence type="predicted"/>
<reference evidence="2" key="1">
    <citation type="submission" date="2016-11" db="EMBL/GenBank/DDBJ databases">
        <authorList>
            <person name="Varghese N."/>
            <person name="Submissions S."/>
        </authorList>
    </citation>
    <scope>NUCLEOTIDE SEQUENCE [LARGE SCALE GENOMIC DNA]</scope>
    <source>
        <strain evidence="2">UWOS</strain>
    </source>
</reference>
<keyword evidence="2" id="KW-1185">Reference proteome</keyword>
<accession>A0A1M6UZE4</accession>
<dbReference type="AlphaFoldDB" id="A0A1M6UZE4"/>
<dbReference type="RefSeq" id="WP_143159404.1">
    <property type="nucleotide sequence ID" value="NZ_FRAW01000016.1"/>
</dbReference>